<organism evidence="1 2">
    <name type="scientific">Halalkalibacter suaedae</name>
    <dbReference type="NCBI Taxonomy" id="2822140"/>
    <lineage>
        <taxon>Bacteria</taxon>
        <taxon>Bacillati</taxon>
        <taxon>Bacillota</taxon>
        <taxon>Bacilli</taxon>
        <taxon>Bacillales</taxon>
        <taxon>Bacillaceae</taxon>
        <taxon>Halalkalibacter</taxon>
    </lineage>
</organism>
<dbReference type="AlphaFoldDB" id="A0A941AQ86"/>
<comment type="caution">
    <text evidence="1">The sequence shown here is derived from an EMBL/GenBank/DDBJ whole genome shotgun (WGS) entry which is preliminary data.</text>
</comment>
<keyword evidence="2" id="KW-1185">Reference proteome</keyword>
<evidence type="ECO:0000313" key="2">
    <source>
        <dbReference type="Proteomes" id="UP000678228"/>
    </source>
</evidence>
<accession>A0A941AQ86</accession>
<dbReference type="RefSeq" id="WP_210599475.1">
    <property type="nucleotide sequence ID" value="NZ_JAGKSQ010000019.1"/>
</dbReference>
<reference evidence="1" key="1">
    <citation type="submission" date="2021-03" db="EMBL/GenBank/DDBJ databases">
        <title>Bacillus suaedae sp. nov., isolated from Suaeda aralocaspica.</title>
        <authorList>
            <person name="Lei R.F.R."/>
        </authorList>
    </citation>
    <scope>NUCLEOTIDE SEQUENCE</scope>
    <source>
        <strain evidence="1">YZJH907-2</strain>
    </source>
</reference>
<evidence type="ECO:0000313" key="1">
    <source>
        <dbReference type="EMBL" id="MBP3953620.1"/>
    </source>
</evidence>
<sequence length="145" mass="17363">MEEPWYKIIEREVFFYLRYEAVVKDIRDEIEENQQVVSYPQSYVLETGEIVREQMGVEQQVIKRIEKHEFFLKCLKRAEERKRRLVKAVNQLNESDRQLVFTGNPIPTNILKRIYAIYVQERAPIDGKLKNEYMQQFQTGGVVTC</sequence>
<proteinExistence type="predicted"/>
<dbReference type="EMBL" id="JAGKSQ010000019">
    <property type="protein sequence ID" value="MBP3953620.1"/>
    <property type="molecule type" value="Genomic_DNA"/>
</dbReference>
<name>A0A941AQ86_9BACI</name>
<protein>
    <submittedName>
        <fullName evidence="1">Uncharacterized protein</fullName>
    </submittedName>
</protein>
<gene>
    <name evidence="1" type="ORF">J7W16_21380</name>
</gene>
<dbReference type="Proteomes" id="UP000678228">
    <property type="component" value="Unassembled WGS sequence"/>
</dbReference>